<evidence type="ECO:0000256" key="2">
    <source>
        <dbReference type="ARBA" id="ARBA00022505"/>
    </source>
</evidence>
<dbReference type="KEGG" id="ncb:C0V82_15430"/>
<dbReference type="NCBIfam" id="NF007958">
    <property type="entry name" value="PRK10677.1"/>
    <property type="match status" value="1"/>
</dbReference>
<dbReference type="Proteomes" id="UP000234752">
    <property type="component" value="Chromosome eg_1"/>
</dbReference>
<evidence type="ECO:0000313" key="6">
    <source>
        <dbReference type="EMBL" id="AUN31475.1"/>
    </source>
</evidence>
<comment type="subunit">
    <text evidence="5">The complex is composed of two ATP-binding proteins (ModC), two transmembrane proteins (ModB) and a solute-binding protein (ModA).</text>
</comment>
<evidence type="ECO:0000256" key="1">
    <source>
        <dbReference type="ARBA" id="ARBA00009175"/>
    </source>
</evidence>
<gene>
    <name evidence="6" type="ORF">C0V82_15430</name>
</gene>
<dbReference type="SUPFAM" id="SSF53850">
    <property type="entry name" value="Periplasmic binding protein-like II"/>
    <property type="match status" value="1"/>
</dbReference>
<dbReference type="PANTHER" id="PTHR30632">
    <property type="entry name" value="MOLYBDATE-BINDING PERIPLASMIC PROTEIN"/>
    <property type="match status" value="1"/>
</dbReference>
<dbReference type="Pfam" id="PF13531">
    <property type="entry name" value="SBP_bac_11"/>
    <property type="match status" value="1"/>
</dbReference>
<dbReference type="Gene3D" id="3.40.190.10">
    <property type="entry name" value="Periplasmic binding protein-like II"/>
    <property type="match status" value="2"/>
</dbReference>
<name>A0A2K9NGT6_9PROT</name>
<proteinExistence type="inferred from homology"/>
<evidence type="ECO:0000313" key="7">
    <source>
        <dbReference type="Proteomes" id="UP000234752"/>
    </source>
</evidence>
<reference evidence="6 7" key="1">
    <citation type="submission" date="2017-12" db="EMBL/GenBank/DDBJ databases">
        <title>Genomes of bacteria within cyanobacterial aggregates.</title>
        <authorList>
            <person name="Cai H."/>
        </authorList>
    </citation>
    <scope>NUCLEOTIDE SEQUENCE [LARGE SCALE GENOMIC DNA]</scope>
    <source>
        <strain evidence="6 7">TH16</strain>
    </source>
</reference>
<dbReference type="RefSeq" id="WP_102113054.1">
    <property type="nucleotide sequence ID" value="NZ_BMGN01000005.1"/>
</dbReference>
<comment type="similarity">
    <text evidence="1">Belongs to the bacterial solute-binding protein ModA family.</text>
</comment>
<keyword evidence="4" id="KW-0732">Signal</keyword>
<evidence type="ECO:0000256" key="4">
    <source>
        <dbReference type="ARBA" id="ARBA00022729"/>
    </source>
</evidence>
<keyword evidence="7" id="KW-1185">Reference proteome</keyword>
<evidence type="ECO:0000256" key="3">
    <source>
        <dbReference type="ARBA" id="ARBA00022723"/>
    </source>
</evidence>
<dbReference type="GO" id="GO:0030288">
    <property type="term" value="C:outer membrane-bounded periplasmic space"/>
    <property type="evidence" value="ECO:0007669"/>
    <property type="project" value="TreeGrafter"/>
</dbReference>
<organism evidence="6 7">
    <name type="scientific">Niveispirillum cyanobacteriorum</name>
    <dbReference type="NCBI Taxonomy" id="1612173"/>
    <lineage>
        <taxon>Bacteria</taxon>
        <taxon>Pseudomonadati</taxon>
        <taxon>Pseudomonadota</taxon>
        <taxon>Alphaproteobacteria</taxon>
        <taxon>Rhodospirillales</taxon>
        <taxon>Azospirillaceae</taxon>
        <taxon>Niveispirillum</taxon>
    </lineage>
</organism>
<keyword evidence="2" id="KW-0500">Molybdenum</keyword>
<dbReference type="EMBL" id="CP025611">
    <property type="protein sequence ID" value="AUN31475.1"/>
    <property type="molecule type" value="Genomic_DNA"/>
</dbReference>
<dbReference type="AlphaFoldDB" id="A0A2K9NGT6"/>
<dbReference type="FunFam" id="3.40.190.10:FF:000035">
    <property type="entry name" value="Molybdate ABC transporter substrate-binding protein"/>
    <property type="match status" value="1"/>
</dbReference>
<dbReference type="PANTHER" id="PTHR30632:SF17">
    <property type="entry name" value="MOLYBDATE-BINDING PROTEIN MODA"/>
    <property type="match status" value="1"/>
</dbReference>
<evidence type="ECO:0000256" key="5">
    <source>
        <dbReference type="ARBA" id="ARBA00062515"/>
    </source>
</evidence>
<keyword evidence="3" id="KW-0479">Metal-binding</keyword>
<dbReference type="PIRSF" id="PIRSF004846">
    <property type="entry name" value="ModA"/>
    <property type="match status" value="1"/>
</dbReference>
<dbReference type="NCBIfam" id="TIGR01256">
    <property type="entry name" value="modA"/>
    <property type="match status" value="1"/>
</dbReference>
<dbReference type="GO" id="GO:0030973">
    <property type="term" value="F:molybdate ion binding"/>
    <property type="evidence" value="ECO:0007669"/>
    <property type="project" value="TreeGrafter"/>
</dbReference>
<sequence>MARSRLPSFLIAVSLAFAPAAWAKDTTVYAAASLKTALDEALVAYRDQTGGTATAAYAASSALARQIEAGAPADIFMSADQEWMDYLVKAGLVQADSRFTFLGNQLVLVMERSQARRLTIDGNLDIAALLNGRRLAVGDVNAVPAGRYAKAALTKLGLWSQVSDKLAPAENVRAALALVARGEAGAGIVYATDARVEPGVAIVGVFPADSHAPIEYPVALLKGADKAASQPLLDFLKTDEGRRHFINQGFTVLTK</sequence>
<dbReference type="GO" id="GO:1901359">
    <property type="term" value="F:tungstate binding"/>
    <property type="evidence" value="ECO:0007669"/>
    <property type="project" value="UniProtKB-ARBA"/>
</dbReference>
<dbReference type="OrthoDB" id="9785015at2"/>
<dbReference type="GO" id="GO:0046872">
    <property type="term" value="F:metal ion binding"/>
    <property type="evidence" value="ECO:0007669"/>
    <property type="project" value="UniProtKB-KW"/>
</dbReference>
<dbReference type="InterPro" id="IPR050682">
    <property type="entry name" value="ModA/WtpA"/>
</dbReference>
<protein>
    <submittedName>
        <fullName evidence="6">Molybdate ABC transporter substrate-binding protein</fullName>
    </submittedName>
</protein>
<dbReference type="GO" id="GO:0015689">
    <property type="term" value="P:molybdate ion transport"/>
    <property type="evidence" value="ECO:0007669"/>
    <property type="project" value="InterPro"/>
</dbReference>
<dbReference type="InterPro" id="IPR005950">
    <property type="entry name" value="ModA"/>
</dbReference>
<accession>A0A2K9NGT6</accession>